<gene>
    <name evidence="7" type="ORF">WR25_25082</name>
</gene>
<feature type="active site" description="Nucleophile" evidence="4">
    <location>
        <position position="238"/>
    </location>
</feature>
<reference evidence="7 8" key="1">
    <citation type="journal article" date="2017" name="Curr. Biol.">
        <title>Genome architecture and evolution of a unichromosomal asexual nematode.</title>
        <authorList>
            <person name="Fradin H."/>
            <person name="Zegar C."/>
            <person name="Gutwein M."/>
            <person name="Lucas J."/>
            <person name="Kovtun M."/>
            <person name="Corcoran D."/>
            <person name="Baugh L.R."/>
            <person name="Kiontke K."/>
            <person name="Gunsalus K."/>
            <person name="Fitch D.H."/>
            <person name="Piano F."/>
        </authorList>
    </citation>
    <scope>NUCLEOTIDE SEQUENCE [LARGE SCALE GENOMIC DNA]</scope>
    <source>
        <strain evidence="7">PF1309</strain>
    </source>
</reference>
<dbReference type="PROSITE" id="PS51635">
    <property type="entry name" value="PNPLA"/>
    <property type="match status" value="1"/>
</dbReference>
<feature type="short sequence motif" description="DGA/G" evidence="4">
    <location>
        <begin position="381"/>
        <end position="383"/>
    </location>
</feature>
<accession>A0A2A2LHW2</accession>
<sequence>MVILLVIQQHRQVSTSELRKILSSISTFGSTNAPPATLSTSLPSTSSSSAPAVALNSTLPASSTYYGYLSEALKGILKGSLPAISVTAPSETAQKALAQKVIEKKISRSEVTQRTNALVKKLLAAESDASRLLRTKELSEHIGQFPPTRVKAVEEPRLIRSLFEIAEDTTREENLRCEARQCLALCGFQPHVKSRGINLLSIDGGGTRGMMGLEILEQLENKSGKKICELFDHIVGVSTGGIIAYLLGVRKLTVAECHDIYMRLSKRLFSQTKWSGGIGVLVNHSYYNTKLWIDILKEMAGEMRLIESSRAANTPRISIVASIINFPTLQPYVFRNYEHPPTLDSHYRGTTTAPLWKALQATAAAPLYFEEVVHGDFLLQDGGVYANNPTAIALHETRLLWPNERLHCVVSIGNGRSTMDLEPKMMKTSSIQQKLLRIIDSATDTEGVHLSLHDTLDHDVYYRFNPYMSANYGLDEIDSDKLEQMKGDAKLYTRRNGAMIASCGERLIELMTILNIVVAKNLEQSSLFVQPKTDHDTTSQTTRTDMAQREGNSQTALNMRKNEREFRSIDLAVDSRLQALVARLPQGYGVVMLNQFAVDITINRICNVDHMKANCILKS</sequence>
<proteinExistence type="predicted"/>
<evidence type="ECO:0000256" key="4">
    <source>
        <dbReference type="PROSITE-ProRule" id="PRU01161"/>
    </source>
</evidence>
<evidence type="ECO:0000313" key="7">
    <source>
        <dbReference type="EMBL" id="PAV85774.1"/>
    </source>
</evidence>
<dbReference type="CDD" id="cd07211">
    <property type="entry name" value="Pat_PNPLA8"/>
    <property type="match status" value="1"/>
</dbReference>
<name>A0A2A2LHW2_9BILA</name>
<feature type="region of interest" description="Disordered" evidence="5">
    <location>
        <begin position="531"/>
        <end position="559"/>
    </location>
</feature>
<keyword evidence="3 4" id="KW-0443">Lipid metabolism</keyword>
<dbReference type="STRING" id="2018661.A0A2A2LHW2"/>
<keyword evidence="1 4" id="KW-0378">Hydrolase</keyword>
<dbReference type="InterPro" id="IPR002641">
    <property type="entry name" value="PNPLA_dom"/>
</dbReference>
<dbReference type="EMBL" id="LIAE01006736">
    <property type="protein sequence ID" value="PAV85774.1"/>
    <property type="molecule type" value="Genomic_DNA"/>
</dbReference>
<dbReference type="InterPro" id="IPR045217">
    <property type="entry name" value="PNPLA8-like"/>
</dbReference>
<dbReference type="Pfam" id="PF01734">
    <property type="entry name" value="Patatin"/>
    <property type="match status" value="1"/>
</dbReference>
<dbReference type="GO" id="GO:0016020">
    <property type="term" value="C:membrane"/>
    <property type="evidence" value="ECO:0007669"/>
    <property type="project" value="TreeGrafter"/>
</dbReference>
<feature type="short sequence motif" description="GXGXXG" evidence="4">
    <location>
        <begin position="204"/>
        <end position="209"/>
    </location>
</feature>
<feature type="compositionally biased region" description="Low complexity" evidence="5">
    <location>
        <begin position="33"/>
        <end position="48"/>
    </location>
</feature>
<dbReference type="GO" id="GO:0019369">
    <property type="term" value="P:arachidonate metabolic process"/>
    <property type="evidence" value="ECO:0007669"/>
    <property type="project" value="TreeGrafter"/>
</dbReference>
<evidence type="ECO:0000256" key="1">
    <source>
        <dbReference type="ARBA" id="ARBA00022801"/>
    </source>
</evidence>
<dbReference type="PANTHER" id="PTHR24185">
    <property type="entry name" value="CALCIUM-INDEPENDENT PHOSPHOLIPASE A2-GAMMA"/>
    <property type="match status" value="1"/>
</dbReference>
<dbReference type="Gene3D" id="3.40.1090.10">
    <property type="entry name" value="Cytosolic phospholipase A2 catalytic domain"/>
    <property type="match status" value="1"/>
</dbReference>
<evidence type="ECO:0000313" key="8">
    <source>
        <dbReference type="Proteomes" id="UP000218231"/>
    </source>
</evidence>
<dbReference type="Proteomes" id="UP000218231">
    <property type="component" value="Unassembled WGS sequence"/>
</dbReference>
<dbReference type="AlphaFoldDB" id="A0A2A2LHW2"/>
<dbReference type="OrthoDB" id="14252at2759"/>
<dbReference type="PANTHER" id="PTHR24185:SF1">
    <property type="entry name" value="CALCIUM-INDEPENDENT PHOSPHOLIPASE A2-GAMMA"/>
    <property type="match status" value="1"/>
</dbReference>
<keyword evidence="2 4" id="KW-0442">Lipid degradation</keyword>
<keyword evidence="8" id="KW-1185">Reference proteome</keyword>
<evidence type="ECO:0000256" key="3">
    <source>
        <dbReference type="ARBA" id="ARBA00023098"/>
    </source>
</evidence>
<comment type="caution">
    <text evidence="7">The sequence shown here is derived from an EMBL/GenBank/DDBJ whole genome shotgun (WGS) entry which is preliminary data.</text>
</comment>
<dbReference type="GO" id="GO:0016042">
    <property type="term" value="P:lipid catabolic process"/>
    <property type="evidence" value="ECO:0007669"/>
    <property type="project" value="UniProtKB-UniRule"/>
</dbReference>
<feature type="domain" description="PNPLA" evidence="6">
    <location>
        <begin position="200"/>
        <end position="394"/>
    </location>
</feature>
<evidence type="ECO:0000256" key="5">
    <source>
        <dbReference type="SAM" id="MobiDB-lite"/>
    </source>
</evidence>
<evidence type="ECO:0000259" key="6">
    <source>
        <dbReference type="PROSITE" id="PS51635"/>
    </source>
</evidence>
<dbReference type="InterPro" id="IPR016035">
    <property type="entry name" value="Acyl_Trfase/lysoPLipase"/>
</dbReference>
<feature type="active site" description="Proton acceptor" evidence="4">
    <location>
        <position position="381"/>
    </location>
</feature>
<dbReference type="GO" id="GO:0047499">
    <property type="term" value="F:calcium-independent phospholipase A2 activity"/>
    <property type="evidence" value="ECO:0007669"/>
    <property type="project" value="TreeGrafter"/>
</dbReference>
<protein>
    <recommendedName>
        <fullName evidence="6">PNPLA domain-containing protein</fullName>
    </recommendedName>
</protein>
<dbReference type="SUPFAM" id="SSF52151">
    <property type="entry name" value="FabD/lysophospholipase-like"/>
    <property type="match status" value="1"/>
</dbReference>
<feature type="short sequence motif" description="GXSXG" evidence="4">
    <location>
        <begin position="236"/>
        <end position="240"/>
    </location>
</feature>
<organism evidence="7 8">
    <name type="scientific">Diploscapter pachys</name>
    <dbReference type="NCBI Taxonomy" id="2018661"/>
    <lineage>
        <taxon>Eukaryota</taxon>
        <taxon>Metazoa</taxon>
        <taxon>Ecdysozoa</taxon>
        <taxon>Nematoda</taxon>
        <taxon>Chromadorea</taxon>
        <taxon>Rhabditida</taxon>
        <taxon>Rhabditina</taxon>
        <taxon>Rhabditomorpha</taxon>
        <taxon>Rhabditoidea</taxon>
        <taxon>Rhabditidae</taxon>
        <taxon>Diploscapter</taxon>
    </lineage>
</organism>
<feature type="region of interest" description="Disordered" evidence="5">
    <location>
        <begin position="29"/>
        <end position="48"/>
    </location>
</feature>
<evidence type="ECO:0000256" key="2">
    <source>
        <dbReference type="ARBA" id="ARBA00022963"/>
    </source>
</evidence>